<reference evidence="7" key="2">
    <citation type="submission" date="2025-08" db="UniProtKB">
        <authorList>
            <consortium name="RefSeq"/>
        </authorList>
    </citation>
    <scope>IDENTIFICATION</scope>
    <source>
        <tissue evidence="7">Leaves</tissue>
    </source>
</reference>
<organism evidence="6 7">
    <name type="scientific">Coffea arabica</name>
    <name type="common">Arabian coffee</name>
    <dbReference type="NCBI Taxonomy" id="13443"/>
    <lineage>
        <taxon>Eukaryota</taxon>
        <taxon>Viridiplantae</taxon>
        <taxon>Streptophyta</taxon>
        <taxon>Embryophyta</taxon>
        <taxon>Tracheophyta</taxon>
        <taxon>Spermatophyta</taxon>
        <taxon>Magnoliopsida</taxon>
        <taxon>eudicotyledons</taxon>
        <taxon>Gunneridae</taxon>
        <taxon>Pentapetalae</taxon>
        <taxon>asterids</taxon>
        <taxon>lamiids</taxon>
        <taxon>Gentianales</taxon>
        <taxon>Rubiaceae</taxon>
        <taxon>Ixoroideae</taxon>
        <taxon>Gardenieae complex</taxon>
        <taxon>Bertiereae - Coffeeae clade</taxon>
        <taxon>Coffeeae</taxon>
        <taxon>Coffea</taxon>
    </lineage>
</organism>
<dbReference type="Proteomes" id="UP001652660">
    <property type="component" value="Chromosome 6c"/>
</dbReference>
<comment type="similarity">
    <text evidence="1 4">Belongs to the UDP-glycosyltransferase family.</text>
</comment>
<dbReference type="RefSeq" id="XP_027066351.1">
    <property type="nucleotide sequence ID" value="XM_027210550.2"/>
</dbReference>
<dbReference type="PANTHER" id="PTHR48044">
    <property type="entry name" value="GLYCOSYLTRANSFERASE"/>
    <property type="match status" value="1"/>
</dbReference>
<proteinExistence type="inferred from homology"/>
<evidence type="ECO:0000256" key="3">
    <source>
        <dbReference type="ARBA" id="ARBA00022679"/>
    </source>
</evidence>
<dbReference type="GO" id="GO:0009690">
    <property type="term" value="P:cytokinin metabolic process"/>
    <property type="evidence" value="ECO:0007669"/>
    <property type="project" value="UniProtKB-ARBA"/>
</dbReference>
<gene>
    <name evidence="7" type="primary">LOC113692180</name>
</gene>
<dbReference type="FunFam" id="3.40.50.2000:FF:000238">
    <property type="entry name" value="Glycosyltransferase"/>
    <property type="match status" value="1"/>
</dbReference>
<feature type="domain" description="Glycosyltransferase N-terminal" evidence="5">
    <location>
        <begin position="53"/>
        <end position="285"/>
    </location>
</feature>
<evidence type="ECO:0000256" key="2">
    <source>
        <dbReference type="ARBA" id="ARBA00022676"/>
    </source>
</evidence>
<dbReference type="FunFam" id="3.40.50.2000:FF:000060">
    <property type="entry name" value="Glycosyltransferase"/>
    <property type="match status" value="1"/>
</dbReference>
<dbReference type="InterPro" id="IPR035595">
    <property type="entry name" value="UDP_glycos_trans_CS"/>
</dbReference>
<dbReference type="Gene3D" id="3.40.50.2000">
    <property type="entry name" value="Glycogen Phosphorylase B"/>
    <property type="match status" value="2"/>
</dbReference>
<dbReference type="SUPFAM" id="SSF53756">
    <property type="entry name" value="UDP-Glycosyltransferase/glycogen phosphorylase"/>
    <property type="match status" value="1"/>
</dbReference>
<sequence>MRIIAKEISNRPKMCDPYLAFCSIKSQQKCLSNEMAGSNNTQNHGLNGLKQPQVVVVMVPFPLQGHLNQLLHLSRLISSYNIPVHYVSTATHNRQAKLRVHGWNPLSKANIHFHEFPTANFPNPPPNPNTSLKFPAHLQPSFDASADLRGPISALFRALSARAKRVVIINDSLMGSVVQDFVTVSNAESYTFHSVSAFSIFFFMWERMENPFPVDKEILKILPPMDGCFTPEFSNFVKAQHNFVQFNSGRIYNSCKVIEGPYLDLLSKEEISLNKKQWALGPFNPVNIMHQKSGPKEQNNERHKCLQWLDSQSNNSVIFVSFGTTTSISDEQIRELAFGLERSAQKFLWVLRDADSGDVFVQETRKLELPKGFERRVEGRGLVVRNWAPQLEILGHSATGGFMSHCGWNSCMESITMGVPMATWPMHSDQPRNAVLITKILKVGLEVKDWAHKDELVTSSKVEKAARMLMAEEEGQQMRKRSAEMGAAVRTSLAEGGVTRMELDSFIAHITR</sequence>
<evidence type="ECO:0000256" key="4">
    <source>
        <dbReference type="RuleBase" id="RU362057"/>
    </source>
</evidence>
<dbReference type="EC" id="2.4.1.-" evidence="4"/>
<keyword evidence="3 4" id="KW-0808">Transferase</keyword>
<dbReference type="AlphaFoldDB" id="A0A6P6SKI0"/>
<reference evidence="6" key="1">
    <citation type="journal article" date="2025" name="Foods">
        <title>Unveiling the Microbial Signatures of Arabica Coffee Cherries: Insights into Ripeness Specific Diversity, Functional Traits, and Implications for Quality and Safety.</title>
        <authorList>
            <consortium name="RefSeq"/>
            <person name="Tenea G.N."/>
            <person name="Cifuentes V."/>
            <person name="Reyes P."/>
            <person name="Cevallos-Vallejos M."/>
        </authorList>
    </citation>
    <scope>NUCLEOTIDE SEQUENCE [LARGE SCALE GENOMIC DNA]</scope>
</reference>
<evidence type="ECO:0000313" key="6">
    <source>
        <dbReference type="Proteomes" id="UP001652660"/>
    </source>
</evidence>
<keyword evidence="2 4" id="KW-0328">Glycosyltransferase</keyword>
<dbReference type="GO" id="GO:0050404">
    <property type="term" value="F:zeatin O-beta-D-xylosyltransferase activity"/>
    <property type="evidence" value="ECO:0007669"/>
    <property type="project" value="UniProtKB-ARBA"/>
</dbReference>
<dbReference type="InterPro" id="IPR058980">
    <property type="entry name" value="Glyco_transf_N"/>
</dbReference>
<dbReference type="GO" id="GO:0016138">
    <property type="term" value="P:glycoside biosynthetic process"/>
    <property type="evidence" value="ECO:0007669"/>
    <property type="project" value="UniProtKB-ARBA"/>
</dbReference>
<accession>A0A6P6SKI0</accession>
<evidence type="ECO:0000256" key="1">
    <source>
        <dbReference type="ARBA" id="ARBA00009995"/>
    </source>
</evidence>
<protein>
    <recommendedName>
        <fullName evidence="4">Glycosyltransferase</fullName>
        <ecNumber evidence="4">2.4.1.-</ecNumber>
    </recommendedName>
</protein>
<name>A0A6P6SKI0_COFAR</name>
<dbReference type="PANTHER" id="PTHR48044:SF22">
    <property type="entry name" value="GLYCOSYLTRANSFERASE"/>
    <property type="match status" value="1"/>
</dbReference>
<dbReference type="GeneID" id="113692180"/>
<dbReference type="Pfam" id="PF26168">
    <property type="entry name" value="Glyco_transf_N"/>
    <property type="match status" value="1"/>
</dbReference>
<evidence type="ECO:0000259" key="5">
    <source>
        <dbReference type="Pfam" id="PF26168"/>
    </source>
</evidence>
<evidence type="ECO:0000313" key="7">
    <source>
        <dbReference type="RefSeq" id="XP_027066351.1"/>
    </source>
</evidence>
<keyword evidence="6" id="KW-1185">Reference proteome</keyword>
<dbReference type="CDD" id="cd03784">
    <property type="entry name" value="GT1_Gtf-like"/>
    <property type="match status" value="1"/>
</dbReference>
<dbReference type="PROSITE" id="PS00375">
    <property type="entry name" value="UDPGT"/>
    <property type="match status" value="1"/>
</dbReference>
<dbReference type="OrthoDB" id="5835829at2759"/>
<dbReference type="InterPro" id="IPR002213">
    <property type="entry name" value="UDP_glucos_trans"/>
</dbReference>